<dbReference type="AlphaFoldDB" id="A0AAV7WNU5"/>
<evidence type="ECO:0000313" key="2">
    <source>
        <dbReference type="Proteomes" id="UP001066276"/>
    </source>
</evidence>
<gene>
    <name evidence="1" type="ORF">NDU88_001955</name>
</gene>
<reference evidence="1" key="1">
    <citation type="journal article" date="2022" name="bioRxiv">
        <title>Sequencing and chromosome-scale assembly of the giantPleurodeles waltlgenome.</title>
        <authorList>
            <person name="Brown T."/>
            <person name="Elewa A."/>
            <person name="Iarovenko S."/>
            <person name="Subramanian E."/>
            <person name="Araus A.J."/>
            <person name="Petzold A."/>
            <person name="Susuki M."/>
            <person name="Suzuki K.-i.T."/>
            <person name="Hayashi T."/>
            <person name="Toyoda A."/>
            <person name="Oliveira C."/>
            <person name="Osipova E."/>
            <person name="Leigh N.D."/>
            <person name="Simon A."/>
            <person name="Yun M.H."/>
        </authorList>
    </citation>
    <scope>NUCLEOTIDE SEQUENCE</scope>
    <source>
        <strain evidence="1">20211129_DDA</strain>
        <tissue evidence="1">Liver</tissue>
    </source>
</reference>
<accession>A0AAV7WNU5</accession>
<proteinExistence type="predicted"/>
<keyword evidence="2" id="KW-1185">Reference proteome</keyword>
<dbReference type="EMBL" id="JANPWB010000001">
    <property type="protein sequence ID" value="KAJ1214336.1"/>
    <property type="molecule type" value="Genomic_DNA"/>
</dbReference>
<name>A0AAV7WNU5_PLEWA</name>
<organism evidence="1 2">
    <name type="scientific">Pleurodeles waltl</name>
    <name type="common">Iberian ribbed newt</name>
    <dbReference type="NCBI Taxonomy" id="8319"/>
    <lineage>
        <taxon>Eukaryota</taxon>
        <taxon>Metazoa</taxon>
        <taxon>Chordata</taxon>
        <taxon>Craniata</taxon>
        <taxon>Vertebrata</taxon>
        <taxon>Euteleostomi</taxon>
        <taxon>Amphibia</taxon>
        <taxon>Batrachia</taxon>
        <taxon>Caudata</taxon>
        <taxon>Salamandroidea</taxon>
        <taxon>Salamandridae</taxon>
        <taxon>Pleurodelinae</taxon>
        <taxon>Pleurodeles</taxon>
    </lineage>
</organism>
<protein>
    <submittedName>
        <fullName evidence="1">Uncharacterized protein</fullName>
    </submittedName>
</protein>
<evidence type="ECO:0000313" key="1">
    <source>
        <dbReference type="EMBL" id="KAJ1214336.1"/>
    </source>
</evidence>
<comment type="caution">
    <text evidence="1">The sequence shown here is derived from an EMBL/GenBank/DDBJ whole genome shotgun (WGS) entry which is preliminary data.</text>
</comment>
<sequence>MDRDKSGRVLVWLFRAEDKEHTVLQVRYSLGRDIFMQAEINEVFFRHHSKLYSADFRCNDSDILSYVADSCPVSLSAKIAEQLVADITE</sequence>
<dbReference type="Proteomes" id="UP001066276">
    <property type="component" value="Chromosome 1_1"/>
</dbReference>